<accession>A0A5B9DEI9</accession>
<feature type="domain" description="HNH nuclease" evidence="1">
    <location>
        <begin position="138"/>
        <end position="188"/>
    </location>
</feature>
<evidence type="ECO:0000259" key="1">
    <source>
        <dbReference type="SMART" id="SM00507"/>
    </source>
</evidence>
<dbReference type="PANTHER" id="PTHR33877:SF1">
    <property type="entry name" value="TYPE IV METHYL-DIRECTED RESTRICTION ENZYME ECOKMCRA"/>
    <property type="match status" value="1"/>
</dbReference>
<dbReference type="InterPro" id="IPR002711">
    <property type="entry name" value="HNH"/>
</dbReference>
<dbReference type="EMBL" id="CP042905">
    <property type="protein sequence ID" value="QEE17729.1"/>
    <property type="molecule type" value="Genomic_DNA"/>
</dbReference>
<name>A0A5B9DEI9_9ARCH</name>
<keyword evidence="2" id="KW-0378">Hydrolase</keyword>
<keyword evidence="2" id="KW-0540">Nuclease</keyword>
<dbReference type="InterPro" id="IPR052892">
    <property type="entry name" value="NA-targeting_endonuclease"/>
</dbReference>
<keyword evidence="2" id="KW-0255">Endonuclease</keyword>
<evidence type="ECO:0000313" key="2">
    <source>
        <dbReference type="EMBL" id="QEE17729.1"/>
    </source>
</evidence>
<reference evidence="2" key="1">
    <citation type="journal article" date="2020" name="Nature">
        <title>Isolation of an archaeon at the prokaryote-eukaryote interface.</title>
        <authorList>
            <person name="Imachi H."/>
            <person name="Nobu M.K."/>
            <person name="Nakahara N."/>
            <person name="Morono Y."/>
            <person name="Ogawara M."/>
            <person name="Takaki Y."/>
            <person name="Takano Y."/>
            <person name="Uematsu K."/>
            <person name="Ikuta T."/>
            <person name="Ito M."/>
            <person name="Matsui Y."/>
            <person name="Miyazaki M."/>
            <person name="Murata K."/>
            <person name="Saito Y."/>
            <person name="Sakai S."/>
            <person name="Song C."/>
            <person name="Tasumi E."/>
            <person name="Yamanaka Y."/>
            <person name="Yamaguchi T."/>
            <person name="Kamagata Y."/>
            <person name="Tamaki H."/>
            <person name="Takai K."/>
        </authorList>
    </citation>
    <scope>NUCLEOTIDE SEQUENCE [LARGE SCALE GENOMIC DNA]</scope>
    <source>
        <strain evidence="2">MK-D1</strain>
    </source>
</reference>
<protein>
    <submittedName>
        <fullName evidence="2">HNH endonuclease</fullName>
    </submittedName>
</protein>
<dbReference type="Pfam" id="PF01844">
    <property type="entry name" value="HNH"/>
    <property type="match status" value="1"/>
</dbReference>
<dbReference type="OrthoDB" id="11472at2157"/>
<gene>
    <name evidence="2" type="ORF">DSAG12_03567</name>
</gene>
<dbReference type="AlphaFoldDB" id="A0A5B9DEI9"/>
<dbReference type="Gene3D" id="1.10.30.50">
    <property type="match status" value="1"/>
</dbReference>
<dbReference type="InterPro" id="IPR003615">
    <property type="entry name" value="HNH_nuc"/>
</dbReference>
<dbReference type="CDD" id="cd00085">
    <property type="entry name" value="HNHc"/>
    <property type="match status" value="1"/>
</dbReference>
<dbReference type="GO" id="GO:0004519">
    <property type="term" value="F:endonuclease activity"/>
    <property type="evidence" value="ECO:0007669"/>
    <property type="project" value="UniProtKB-KW"/>
</dbReference>
<sequence length="222" mass="26391">MISMKKKTRKKIVRVECYLKSKKIRINSDKKKPYVALLYNEPETGKFKRFFVNNKTNIWDNKHKKYAILFEFLAPIGFIIEFRYREGAYTPKKYYQVRKSERHYHLKAISQERAYILSKKISRKLSKENRQFRPIPADVRLKVWHRDQGQCVNCGDKKELQFDHIIPFSWGGSNTAENLQILCKKCNLKKSSHLTIPRGNRLALSSKKTYISNSKKHPFFAQ</sequence>
<dbReference type="PANTHER" id="PTHR33877">
    <property type="entry name" value="SLL1193 PROTEIN"/>
    <property type="match status" value="1"/>
</dbReference>
<organism evidence="2">
    <name type="scientific">Promethearchaeum syntrophicum</name>
    <dbReference type="NCBI Taxonomy" id="2594042"/>
    <lineage>
        <taxon>Archaea</taxon>
        <taxon>Promethearchaeati</taxon>
        <taxon>Promethearchaeota</taxon>
        <taxon>Promethearchaeia</taxon>
        <taxon>Promethearchaeales</taxon>
        <taxon>Promethearchaeaceae</taxon>
        <taxon>Promethearchaeum</taxon>
    </lineage>
</organism>
<dbReference type="SMART" id="SM00507">
    <property type="entry name" value="HNHc"/>
    <property type="match status" value="1"/>
</dbReference>
<dbReference type="GO" id="GO:0008270">
    <property type="term" value="F:zinc ion binding"/>
    <property type="evidence" value="ECO:0007669"/>
    <property type="project" value="InterPro"/>
</dbReference>
<proteinExistence type="predicted"/>
<dbReference type="GO" id="GO:0003676">
    <property type="term" value="F:nucleic acid binding"/>
    <property type="evidence" value="ECO:0007669"/>
    <property type="project" value="InterPro"/>
</dbReference>